<dbReference type="Pfam" id="PF13456">
    <property type="entry name" value="RVT_3"/>
    <property type="match status" value="1"/>
</dbReference>
<sequence length="240" mass="27322">MNKQLSLFEMALQLCERNMAEKLSTLFVLAWGFWYRRNKFVNEQELLVSERAAENAYVLLRSHAQVSIKTRSQTLKHYKWHPPSAGCLKLNVDAAVFPEWDKAGVGPVLRDENGRVIMALSRAEIPMEGSEGIELLAIFRGLQQCATMGVSNIVVESDSLLSIDALNDDNMTNSMLGVLYYEIKKLATCFDACLFSHVYREGNMVAHKLARNAFKIESMEVWWNCIPNCISQTVWFDECL</sequence>
<dbReference type="Gramene" id="Jr05_08990_p1">
    <property type="protein sequence ID" value="cds.Jr05_08990_p1"/>
    <property type="gene ID" value="Jr05_08990"/>
</dbReference>
<dbReference type="InterPro" id="IPR044730">
    <property type="entry name" value="RNase_H-like_dom_plant"/>
</dbReference>
<gene>
    <name evidence="2" type="ORF">F2P56_011105</name>
</gene>
<evidence type="ECO:0000313" key="3">
    <source>
        <dbReference type="Proteomes" id="UP000619265"/>
    </source>
</evidence>
<dbReference type="PANTHER" id="PTHR47723">
    <property type="entry name" value="OS05G0353850 PROTEIN"/>
    <property type="match status" value="1"/>
</dbReference>
<reference evidence="2" key="1">
    <citation type="submission" date="2015-10" db="EMBL/GenBank/DDBJ databases">
        <authorList>
            <person name="Martinez-Garcia P.J."/>
            <person name="Crepeau M.W."/>
            <person name="Puiu D."/>
            <person name="Gonzalez-Ibeas D."/>
            <person name="Whalen J."/>
            <person name="Stevens K."/>
            <person name="Paul R."/>
            <person name="Butterfield T."/>
            <person name="Britton M."/>
            <person name="Reagan R."/>
            <person name="Chakraborty S."/>
            <person name="Walawage S.L."/>
            <person name="Vasquez-Gross H.A."/>
            <person name="Cardeno C."/>
            <person name="Famula R."/>
            <person name="Pratt K."/>
            <person name="Kuruganti S."/>
            <person name="Aradhya M.K."/>
            <person name="Leslie C.A."/>
            <person name="Dandekar A.M."/>
            <person name="Salzberg S.L."/>
            <person name="Wegrzyn J.L."/>
            <person name="Langley C.H."/>
            <person name="Neale D.B."/>
        </authorList>
    </citation>
    <scope>NUCLEOTIDE SEQUENCE</scope>
    <source>
        <tissue evidence="2">Leaves</tissue>
    </source>
</reference>
<accession>A0A834D0S4</accession>
<dbReference type="Proteomes" id="UP000619265">
    <property type="component" value="Unassembled WGS sequence"/>
</dbReference>
<protein>
    <recommendedName>
        <fullName evidence="1">RNase H type-1 domain-containing protein</fullName>
    </recommendedName>
</protein>
<dbReference type="AlphaFoldDB" id="A0A834D0S4"/>
<dbReference type="InterPro" id="IPR036397">
    <property type="entry name" value="RNaseH_sf"/>
</dbReference>
<feature type="domain" description="RNase H type-1" evidence="1">
    <location>
        <begin position="91"/>
        <end position="213"/>
    </location>
</feature>
<dbReference type="GO" id="GO:0003676">
    <property type="term" value="F:nucleic acid binding"/>
    <property type="evidence" value="ECO:0007669"/>
    <property type="project" value="InterPro"/>
</dbReference>
<dbReference type="EMBL" id="LIHL02000005">
    <property type="protein sequence ID" value="KAF5470601.1"/>
    <property type="molecule type" value="Genomic_DNA"/>
</dbReference>
<name>A0A834D0S4_JUGRE</name>
<organism evidence="2 3">
    <name type="scientific">Juglans regia</name>
    <name type="common">English walnut</name>
    <dbReference type="NCBI Taxonomy" id="51240"/>
    <lineage>
        <taxon>Eukaryota</taxon>
        <taxon>Viridiplantae</taxon>
        <taxon>Streptophyta</taxon>
        <taxon>Embryophyta</taxon>
        <taxon>Tracheophyta</taxon>
        <taxon>Spermatophyta</taxon>
        <taxon>Magnoliopsida</taxon>
        <taxon>eudicotyledons</taxon>
        <taxon>Gunneridae</taxon>
        <taxon>Pentapetalae</taxon>
        <taxon>rosids</taxon>
        <taxon>fabids</taxon>
        <taxon>Fagales</taxon>
        <taxon>Juglandaceae</taxon>
        <taxon>Juglans</taxon>
    </lineage>
</organism>
<dbReference type="InterPro" id="IPR002156">
    <property type="entry name" value="RNaseH_domain"/>
</dbReference>
<comment type="caution">
    <text evidence="2">The sequence shown here is derived from an EMBL/GenBank/DDBJ whole genome shotgun (WGS) entry which is preliminary data.</text>
</comment>
<dbReference type="GO" id="GO:0004523">
    <property type="term" value="F:RNA-DNA hybrid ribonuclease activity"/>
    <property type="evidence" value="ECO:0007669"/>
    <property type="project" value="InterPro"/>
</dbReference>
<dbReference type="InterPro" id="IPR012337">
    <property type="entry name" value="RNaseH-like_sf"/>
</dbReference>
<dbReference type="PANTHER" id="PTHR47723:SF19">
    <property type="entry name" value="POLYNUCLEOTIDYL TRANSFERASE, RIBONUCLEASE H-LIKE SUPERFAMILY PROTEIN"/>
    <property type="match status" value="1"/>
</dbReference>
<dbReference type="Gene3D" id="3.30.420.10">
    <property type="entry name" value="Ribonuclease H-like superfamily/Ribonuclease H"/>
    <property type="match status" value="1"/>
</dbReference>
<dbReference type="CDD" id="cd06222">
    <property type="entry name" value="RNase_H_like"/>
    <property type="match status" value="1"/>
</dbReference>
<evidence type="ECO:0000259" key="1">
    <source>
        <dbReference type="Pfam" id="PF13456"/>
    </source>
</evidence>
<proteinExistence type="predicted"/>
<dbReference type="InterPro" id="IPR053151">
    <property type="entry name" value="RNase_H-like"/>
</dbReference>
<dbReference type="SUPFAM" id="SSF53098">
    <property type="entry name" value="Ribonuclease H-like"/>
    <property type="match status" value="1"/>
</dbReference>
<reference evidence="2" key="2">
    <citation type="submission" date="2020-03" db="EMBL/GenBank/DDBJ databases">
        <title>Walnut 2.0.</title>
        <authorList>
            <person name="Marrano A."/>
            <person name="Britton M."/>
            <person name="Zimin A.V."/>
            <person name="Zaini P.A."/>
            <person name="Workman R."/>
            <person name="Puiu D."/>
            <person name="Bianco L."/>
            <person name="Allen B.J."/>
            <person name="Troggio M."/>
            <person name="Leslie C.A."/>
            <person name="Timp W."/>
            <person name="Dendekar A."/>
            <person name="Salzberg S.L."/>
            <person name="Neale D.B."/>
        </authorList>
    </citation>
    <scope>NUCLEOTIDE SEQUENCE</scope>
    <source>
        <tissue evidence="2">Leaves</tissue>
    </source>
</reference>
<evidence type="ECO:0000313" key="2">
    <source>
        <dbReference type="EMBL" id="KAF5470601.1"/>
    </source>
</evidence>